<proteinExistence type="predicted"/>
<evidence type="ECO:0000256" key="1">
    <source>
        <dbReference type="SAM" id="MobiDB-lite"/>
    </source>
</evidence>
<sequence>DCPRARAYESCRATRRGRDGRPAAPGSRPAARCSRDAPRPRPRNRFAGRGRQRARPAAPDRPAECVHRPGSAQGNGGNRALHVLTPRLFHLTVSSPAGVQVLKRLFSRYPATAI</sequence>
<comment type="caution">
    <text evidence="2">The sequence shown here is derived from an EMBL/GenBank/DDBJ whole genome shotgun (WGS) entry which is preliminary data.</text>
</comment>
<feature type="compositionally biased region" description="Low complexity" evidence="1">
    <location>
        <begin position="22"/>
        <end position="32"/>
    </location>
</feature>
<name>A0A699UWR2_TANCI</name>
<accession>A0A699UWR2</accession>
<feature type="region of interest" description="Disordered" evidence="1">
    <location>
        <begin position="1"/>
        <end position="79"/>
    </location>
</feature>
<dbReference type="EMBL" id="BKCJ011365176">
    <property type="protein sequence ID" value="GFD26021.1"/>
    <property type="molecule type" value="Genomic_DNA"/>
</dbReference>
<protein>
    <submittedName>
        <fullName evidence="2">Uncharacterized protein</fullName>
    </submittedName>
</protein>
<reference evidence="2" key="1">
    <citation type="journal article" date="2019" name="Sci. Rep.">
        <title>Draft genome of Tanacetum cinerariifolium, the natural source of mosquito coil.</title>
        <authorList>
            <person name="Yamashiro T."/>
            <person name="Shiraishi A."/>
            <person name="Satake H."/>
            <person name="Nakayama K."/>
        </authorList>
    </citation>
    <scope>NUCLEOTIDE SEQUENCE</scope>
</reference>
<evidence type="ECO:0000313" key="2">
    <source>
        <dbReference type="EMBL" id="GFD26021.1"/>
    </source>
</evidence>
<organism evidence="2">
    <name type="scientific">Tanacetum cinerariifolium</name>
    <name type="common">Dalmatian daisy</name>
    <name type="synonym">Chrysanthemum cinerariifolium</name>
    <dbReference type="NCBI Taxonomy" id="118510"/>
    <lineage>
        <taxon>Eukaryota</taxon>
        <taxon>Viridiplantae</taxon>
        <taxon>Streptophyta</taxon>
        <taxon>Embryophyta</taxon>
        <taxon>Tracheophyta</taxon>
        <taxon>Spermatophyta</taxon>
        <taxon>Magnoliopsida</taxon>
        <taxon>eudicotyledons</taxon>
        <taxon>Gunneridae</taxon>
        <taxon>Pentapetalae</taxon>
        <taxon>asterids</taxon>
        <taxon>campanulids</taxon>
        <taxon>Asterales</taxon>
        <taxon>Asteraceae</taxon>
        <taxon>Asteroideae</taxon>
        <taxon>Anthemideae</taxon>
        <taxon>Anthemidinae</taxon>
        <taxon>Tanacetum</taxon>
    </lineage>
</organism>
<gene>
    <name evidence="2" type="ORF">Tci_897990</name>
</gene>
<dbReference type="AlphaFoldDB" id="A0A699UWR2"/>
<feature type="non-terminal residue" evidence="2">
    <location>
        <position position="1"/>
    </location>
</feature>
<feature type="compositionally biased region" description="Basic residues" evidence="1">
    <location>
        <begin position="40"/>
        <end position="54"/>
    </location>
</feature>